<dbReference type="Proteomes" id="UP001204615">
    <property type="component" value="Unassembled WGS sequence"/>
</dbReference>
<feature type="transmembrane region" description="Helical" evidence="1">
    <location>
        <begin position="311"/>
        <end position="330"/>
    </location>
</feature>
<feature type="transmembrane region" description="Helical" evidence="1">
    <location>
        <begin position="214"/>
        <end position="237"/>
    </location>
</feature>
<evidence type="ECO:0000259" key="2">
    <source>
        <dbReference type="Pfam" id="PF01757"/>
    </source>
</evidence>
<feature type="domain" description="Acyltransferase 3" evidence="2">
    <location>
        <begin position="19"/>
        <end position="325"/>
    </location>
</feature>
<name>A0ABT1FBY5_9GAMM</name>
<feature type="transmembrane region" description="Helical" evidence="1">
    <location>
        <begin position="155"/>
        <end position="175"/>
    </location>
</feature>
<feature type="transmembrane region" description="Helical" evidence="1">
    <location>
        <begin position="187"/>
        <end position="207"/>
    </location>
</feature>
<keyword evidence="3" id="KW-0808">Transferase</keyword>
<dbReference type="PANTHER" id="PTHR23028:SF53">
    <property type="entry name" value="ACYL_TRANSF_3 DOMAIN-CONTAINING PROTEIN"/>
    <property type="match status" value="1"/>
</dbReference>
<dbReference type="Pfam" id="PF01757">
    <property type="entry name" value="Acyl_transf_3"/>
    <property type="match status" value="1"/>
</dbReference>
<dbReference type="InterPro" id="IPR002656">
    <property type="entry name" value="Acyl_transf_3_dom"/>
</dbReference>
<gene>
    <name evidence="3" type="ORF">NC595_12470</name>
</gene>
<comment type="caution">
    <text evidence="3">The sequence shown here is derived from an EMBL/GenBank/DDBJ whole genome shotgun (WGS) entry which is preliminary data.</text>
</comment>
<feature type="transmembrane region" description="Helical" evidence="1">
    <location>
        <begin position="83"/>
        <end position="104"/>
    </location>
</feature>
<feature type="transmembrane region" description="Helical" evidence="1">
    <location>
        <begin position="52"/>
        <end position="71"/>
    </location>
</feature>
<evidence type="ECO:0000313" key="3">
    <source>
        <dbReference type="EMBL" id="MCP1374874.1"/>
    </source>
</evidence>
<keyword evidence="1" id="KW-0812">Transmembrane</keyword>
<dbReference type="InterPro" id="IPR050879">
    <property type="entry name" value="Acyltransferase_3"/>
</dbReference>
<evidence type="ECO:0000256" key="1">
    <source>
        <dbReference type="SAM" id="Phobius"/>
    </source>
</evidence>
<feature type="transmembrane region" description="Helical" evidence="1">
    <location>
        <begin position="21"/>
        <end position="40"/>
    </location>
</feature>
<keyword evidence="4" id="KW-1185">Reference proteome</keyword>
<evidence type="ECO:0000313" key="4">
    <source>
        <dbReference type="Proteomes" id="UP001204615"/>
    </source>
</evidence>
<keyword evidence="3" id="KW-0012">Acyltransferase</keyword>
<protein>
    <submittedName>
        <fullName evidence="3">Acyltransferase</fullName>
    </submittedName>
</protein>
<proteinExistence type="predicted"/>
<feature type="transmembrane region" description="Helical" evidence="1">
    <location>
        <begin position="286"/>
        <end position="305"/>
    </location>
</feature>
<feature type="transmembrane region" description="Helical" evidence="1">
    <location>
        <begin position="124"/>
        <end position="148"/>
    </location>
</feature>
<accession>A0ABT1FBY5</accession>
<dbReference type="PANTHER" id="PTHR23028">
    <property type="entry name" value="ACETYLTRANSFERASE"/>
    <property type="match status" value="1"/>
</dbReference>
<keyword evidence="1" id="KW-0472">Membrane</keyword>
<dbReference type="GO" id="GO:0016746">
    <property type="term" value="F:acyltransferase activity"/>
    <property type="evidence" value="ECO:0007669"/>
    <property type="project" value="UniProtKB-KW"/>
</dbReference>
<reference evidence="3 4" key="1">
    <citation type="submission" date="2022-06" db="EMBL/GenBank/DDBJ databases">
        <title>Dyella sp. Sa strain:Sa Genome sequencing.</title>
        <authorList>
            <person name="Park S."/>
        </authorList>
    </citation>
    <scope>NUCLEOTIDE SEQUENCE [LARGE SCALE GENOMIC DNA]</scope>
    <source>
        <strain evidence="3 4">Sa</strain>
    </source>
</reference>
<sequence>MDAKQRVASARTAHFSNAEGIRGLACLIVLSGHGIAMFFPAAGHSLLGVGRFGVWLFFVLSAFLLTNHLLLDRITGARLIDYAVGRVLRIMPLYLLAIVVYWWLGTTGIHTWRDVFRAATLSAGYAHLWTIPVEMKFYVLLGTLIAPIAWIRQRLGLGLAVALAIGIGLLAIPLFPPSLAYTRITSLGWYVPCFMAGVALSLAYPSLPRPRSWIAASVSAAILAGMVAITNSVRVLYGGDPSPYWPFDKFVWISVAWTVLVSLNVDRRGLISRFWQTAPLRLVGRWSYPIYLFHWLVLMKFAHGYPGSASALAIAVTITIVFAAVCHKLVERPTMKLRPRISRLLERMAIPQSLPQRQAQ</sequence>
<dbReference type="RefSeq" id="WP_253566940.1">
    <property type="nucleotide sequence ID" value="NZ_JAMZEK010000003.1"/>
</dbReference>
<keyword evidence="1" id="KW-1133">Transmembrane helix</keyword>
<organism evidence="3 4">
    <name type="scientific">Dyella lutea</name>
    <dbReference type="NCBI Taxonomy" id="2950441"/>
    <lineage>
        <taxon>Bacteria</taxon>
        <taxon>Pseudomonadati</taxon>
        <taxon>Pseudomonadota</taxon>
        <taxon>Gammaproteobacteria</taxon>
        <taxon>Lysobacterales</taxon>
        <taxon>Rhodanobacteraceae</taxon>
        <taxon>Dyella</taxon>
    </lineage>
</organism>
<feature type="transmembrane region" description="Helical" evidence="1">
    <location>
        <begin position="249"/>
        <end position="265"/>
    </location>
</feature>
<dbReference type="EMBL" id="JAMZEK010000003">
    <property type="protein sequence ID" value="MCP1374874.1"/>
    <property type="molecule type" value="Genomic_DNA"/>
</dbReference>